<proteinExistence type="predicted"/>
<dbReference type="InterPro" id="IPR036390">
    <property type="entry name" value="WH_DNA-bd_sf"/>
</dbReference>
<accession>A0A702B3I4</accession>
<dbReference type="AlphaFoldDB" id="A0A702B3I4"/>
<feature type="domain" description="FtsK gamma" evidence="1">
    <location>
        <begin position="11"/>
        <end position="74"/>
    </location>
</feature>
<dbReference type="SMART" id="SM00843">
    <property type="entry name" value="Ftsk_gamma"/>
    <property type="match status" value="1"/>
</dbReference>
<protein>
    <recommendedName>
        <fullName evidence="1">FtsK gamma domain-containing protein</fullName>
    </recommendedName>
</protein>
<evidence type="ECO:0000259" key="1">
    <source>
        <dbReference type="SMART" id="SM00843"/>
    </source>
</evidence>
<dbReference type="EMBL" id="DAAMHJ010000008">
    <property type="protein sequence ID" value="HAC6676372.1"/>
    <property type="molecule type" value="Genomic_DNA"/>
</dbReference>
<evidence type="ECO:0000313" key="2">
    <source>
        <dbReference type="EMBL" id="HAC6676372.1"/>
    </source>
</evidence>
<dbReference type="InterPro" id="IPR018541">
    <property type="entry name" value="Ftsk_gamma"/>
</dbReference>
<name>A0A702B3I4_SALET</name>
<sequence>MHTVNRVMKKHEQQEPLITSVREWLIQNQLTKVTLSNISISKIQRHFRIGYNRAAIILEMLEVEVNEKITAIEKHHE</sequence>
<gene>
    <name evidence="2" type="ORF">G0D12_11645</name>
</gene>
<organism evidence="2">
    <name type="scientific">Salmonella enterica subsp. enterica serovar Eastbourne</name>
    <dbReference type="NCBI Taxonomy" id="486993"/>
    <lineage>
        <taxon>Bacteria</taxon>
        <taxon>Pseudomonadati</taxon>
        <taxon>Pseudomonadota</taxon>
        <taxon>Gammaproteobacteria</taxon>
        <taxon>Enterobacterales</taxon>
        <taxon>Enterobacteriaceae</taxon>
        <taxon>Salmonella</taxon>
    </lineage>
</organism>
<dbReference type="InterPro" id="IPR036388">
    <property type="entry name" value="WH-like_DNA-bd_sf"/>
</dbReference>
<dbReference type="Pfam" id="PF09397">
    <property type="entry name" value="FtsK_gamma"/>
    <property type="match status" value="1"/>
</dbReference>
<comment type="caution">
    <text evidence="2">The sequence shown here is derived from an EMBL/GenBank/DDBJ whole genome shotgun (WGS) entry which is preliminary data.</text>
</comment>
<reference evidence="2" key="1">
    <citation type="journal article" date="2018" name="Genome Biol.">
        <title>SKESA: strategic k-mer extension for scrupulous assemblies.</title>
        <authorList>
            <person name="Souvorov A."/>
            <person name="Agarwala R."/>
            <person name="Lipman D.J."/>
        </authorList>
    </citation>
    <scope>NUCLEOTIDE SEQUENCE</scope>
    <source>
        <strain evidence="2">M138</strain>
    </source>
</reference>
<reference evidence="2" key="2">
    <citation type="submission" date="2018-07" db="EMBL/GenBank/DDBJ databases">
        <authorList>
            <consortium name="NCBI Pathogen Detection Project"/>
        </authorList>
    </citation>
    <scope>NUCLEOTIDE SEQUENCE</scope>
    <source>
        <strain evidence="2">M138</strain>
    </source>
</reference>
<dbReference type="SUPFAM" id="SSF46785">
    <property type="entry name" value="Winged helix' DNA-binding domain"/>
    <property type="match status" value="1"/>
</dbReference>
<dbReference type="Gene3D" id="1.10.10.10">
    <property type="entry name" value="Winged helix-like DNA-binding domain superfamily/Winged helix DNA-binding domain"/>
    <property type="match status" value="1"/>
</dbReference>